<keyword evidence="2" id="KW-1185">Reference proteome</keyword>
<evidence type="ECO:0000313" key="2">
    <source>
        <dbReference type="Proteomes" id="UP000002497"/>
    </source>
</evidence>
<gene>
    <name evidence="1" type="ORF">CPSG_01833</name>
</gene>
<proteinExistence type="predicted"/>
<dbReference type="Proteomes" id="UP000002497">
    <property type="component" value="Unassembled WGS sequence"/>
</dbReference>
<dbReference type="HOGENOM" id="CLU_1722199_0_0_1"/>
<dbReference type="EMBL" id="GL636487">
    <property type="protein sequence ID" value="EFW21676.1"/>
    <property type="molecule type" value="Genomic_DNA"/>
</dbReference>
<reference evidence="2" key="2">
    <citation type="submission" date="2010-03" db="EMBL/GenBank/DDBJ databases">
        <title>The genome sequence of Coccidioides posadasii strain Silveira.</title>
        <authorList>
            <consortium name="The Broad Institute Genome Sequencing Center for Infectious Disease"/>
            <person name="Neafsey D."/>
            <person name="Orbach M."/>
            <person name="Henn M.R."/>
            <person name="Cole G.T."/>
            <person name="Galgiani J."/>
            <person name="Gardner M.J."/>
            <person name="Kirkland T.N."/>
            <person name="Taylor J.W."/>
            <person name="Young S.K."/>
            <person name="Zeng Q."/>
            <person name="Koehrsen M."/>
            <person name="Alvarado L."/>
            <person name="Berlin A."/>
            <person name="Borenstein D."/>
            <person name="Chapman S.B."/>
            <person name="Chen Z."/>
            <person name="Engels R."/>
            <person name="Freedman E."/>
            <person name="Gellesch M."/>
            <person name="Goldberg J."/>
            <person name="Griggs A."/>
            <person name="Gujja S."/>
            <person name="Heilman E."/>
            <person name="Heiman D."/>
            <person name="Howarth C."/>
            <person name="Jen D."/>
            <person name="Larson L."/>
            <person name="Mehta T."/>
            <person name="Neiman D."/>
            <person name="Park D."/>
            <person name="Pearson M."/>
            <person name="Richards J."/>
            <person name="Roberts A."/>
            <person name="Saif S."/>
            <person name="Shea T."/>
            <person name="Shenoy N."/>
            <person name="Sisk P."/>
            <person name="Stolte C."/>
            <person name="Sykes S."/>
            <person name="Walk T."/>
            <person name="White J."/>
            <person name="Yandava C."/>
            <person name="Haas B."/>
            <person name="Nusbaum C."/>
            <person name="Birren B."/>
        </authorList>
    </citation>
    <scope>NUCLEOTIDE SEQUENCE [LARGE SCALE GENOMIC DNA]</scope>
    <source>
        <strain evidence="2">RMSCC 757 / Silveira</strain>
    </source>
</reference>
<sequence>MKWHFLNLGKLLPDLQSGRSHVDMAQMVVSGARPCRGMALCASFKGASSAKARVDIALRPRCRSLYSVLRKDSAEMKRTELRLRPLRRAGQHIPGKDAADILLPLVLMTLKDVPRKRTNKCTQVAFWKTKVHNVRGDVEQEVRPYVTVWDNA</sequence>
<dbReference type="VEuPathDB" id="FungiDB:CPSG_01833"/>
<protein>
    <submittedName>
        <fullName evidence="1">Uncharacterized protein</fullName>
    </submittedName>
</protein>
<accession>E9CWK0</accession>
<evidence type="ECO:0000313" key="1">
    <source>
        <dbReference type="EMBL" id="EFW21676.1"/>
    </source>
</evidence>
<reference evidence="2" key="1">
    <citation type="journal article" date="2010" name="Genome Res.">
        <title>Population genomic sequencing of Coccidioides fungi reveals recent hybridization and transposon control.</title>
        <authorList>
            <person name="Neafsey D.E."/>
            <person name="Barker B.M."/>
            <person name="Sharpton T.J."/>
            <person name="Stajich J.E."/>
            <person name="Park D.J."/>
            <person name="Whiston E."/>
            <person name="Hung C.-Y."/>
            <person name="McMahan C."/>
            <person name="White J."/>
            <person name="Sykes S."/>
            <person name="Heiman D."/>
            <person name="Young S."/>
            <person name="Zeng Q."/>
            <person name="Abouelleil A."/>
            <person name="Aftuck L."/>
            <person name="Bessette D."/>
            <person name="Brown A."/>
            <person name="FitzGerald M."/>
            <person name="Lui A."/>
            <person name="Macdonald J.P."/>
            <person name="Priest M."/>
            <person name="Orbach M.J."/>
            <person name="Galgiani J.N."/>
            <person name="Kirkland T.N."/>
            <person name="Cole G.T."/>
            <person name="Birren B.W."/>
            <person name="Henn M.R."/>
            <person name="Taylor J.W."/>
            <person name="Rounsley S.D."/>
        </authorList>
    </citation>
    <scope>NUCLEOTIDE SEQUENCE [LARGE SCALE GENOMIC DNA]</scope>
    <source>
        <strain evidence="2">RMSCC 757 / Silveira</strain>
    </source>
</reference>
<organism evidence="2">
    <name type="scientific">Coccidioides posadasii (strain RMSCC 757 / Silveira)</name>
    <name type="common">Valley fever fungus</name>
    <dbReference type="NCBI Taxonomy" id="443226"/>
    <lineage>
        <taxon>Eukaryota</taxon>
        <taxon>Fungi</taxon>
        <taxon>Dikarya</taxon>
        <taxon>Ascomycota</taxon>
        <taxon>Pezizomycotina</taxon>
        <taxon>Eurotiomycetes</taxon>
        <taxon>Eurotiomycetidae</taxon>
        <taxon>Onygenales</taxon>
        <taxon>Onygenaceae</taxon>
        <taxon>Coccidioides</taxon>
    </lineage>
</organism>
<name>E9CWK0_COCPS</name>
<dbReference type="AlphaFoldDB" id="E9CWK0"/>